<dbReference type="EMBL" id="CAMGYJ010000010">
    <property type="protein sequence ID" value="CAI0552553.1"/>
    <property type="molecule type" value="Genomic_DNA"/>
</dbReference>
<organism evidence="2 3">
    <name type="scientific">Linum tenue</name>
    <dbReference type="NCBI Taxonomy" id="586396"/>
    <lineage>
        <taxon>Eukaryota</taxon>
        <taxon>Viridiplantae</taxon>
        <taxon>Streptophyta</taxon>
        <taxon>Embryophyta</taxon>
        <taxon>Tracheophyta</taxon>
        <taxon>Spermatophyta</taxon>
        <taxon>Magnoliopsida</taxon>
        <taxon>eudicotyledons</taxon>
        <taxon>Gunneridae</taxon>
        <taxon>Pentapetalae</taxon>
        <taxon>rosids</taxon>
        <taxon>fabids</taxon>
        <taxon>Malpighiales</taxon>
        <taxon>Linaceae</taxon>
        <taxon>Linum</taxon>
    </lineage>
</organism>
<accession>A0AAV0R805</accession>
<evidence type="ECO:0000313" key="3">
    <source>
        <dbReference type="Proteomes" id="UP001154282"/>
    </source>
</evidence>
<feature type="non-terminal residue" evidence="2">
    <location>
        <position position="1"/>
    </location>
</feature>
<protein>
    <submittedName>
        <fullName evidence="2">Uncharacterized protein</fullName>
    </submittedName>
</protein>
<dbReference type="Proteomes" id="UP001154282">
    <property type="component" value="Unassembled WGS sequence"/>
</dbReference>
<reference evidence="2" key="1">
    <citation type="submission" date="2022-08" db="EMBL/GenBank/DDBJ databases">
        <authorList>
            <person name="Gutierrez-Valencia J."/>
        </authorList>
    </citation>
    <scope>NUCLEOTIDE SEQUENCE</scope>
</reference>
<proteinExistence type="predicted"/>
<feature type="compositionally biased region" description="Basic residues" evidence="1">
    <location>
        <begin position="32"/>
        <end position="58"/>
    </location>
</feature>
<dbReference type="AlphaFoldDB" id="A0AAV0R805"/>
<evidence type="ECO:0000313" key="2">
    <source>
        <dbReference type="EMBL" id="CAI0552553.1"/>
    </source>
</evidence>
<evidence type="ECO:0000256" key="1">
    <source>
        <dbReference type="SAM" id="MobiDB-lite"/>
    </source>
</evidence>
<name>A0AAV0R805_9ROSI</name>
<keyword evidence="3" id="KW-1185">Reference proteome</keyword>
<comment type="caution">
    <text evidence="2">The sequence shown here is derived from an EMBL/GenBank/DDBJ whole genome shotgun (WGS) entry which is preliminary data.</text>
</comment>
<gene>
    <name evidence="2" type="ORF">LITE_LOCUS46474</name>
</gene>
<feature type="region of interest" description="Disordered" evidence="1">
    <location>
        <begin position="25"/>
        <end position="64"/>
    </location>
</feature>
<sequence>ATKQRSRSSEVVDLGGGDLTANSEISAAATLHRSRRLRSRRQRSCRRRRTRRSRRRRFAGNSGS</sequence>